<dbReference type="Proteomes" id="UP000265520">
    <property type="component" value="Unassembled WGS sequence"/>
</dbReference>
<keyword evidence="2" id="KW-1185">Reference proteome</keyword>
<dbReference type="AlphaFoldDB" id="A0A392QM15"/>
<proteinExistence type="predicted"/>
<reference evidence="1 2" key="1">
    <citation type="journal article" date="2018" name="Front. Plant Sci.">
        <title>Red Clover (Trifolium pratense) and Zigzag Clover (T. medium) - A Picture of Genomic Similarities and Differences.</title>
        <authorList>
            <person name="Dluhosova J."/>
            <person name="Istvanek J."/>
            <person name="Nedelnik J."/>
            <person name="Repkova J."/>
        </authorList>
    </citation>
    <scope>NUCLEOTIDE SEQUENCE [LARGE SCALE GENOMIC DNA]</scope>
    <source>
        <strain evidence="2">cv. 10/8</strain>
        <tissue evidence="1">Leaf</tissue>
    </source>
</reference>
<protein>
    <submittedName>
        <fullName evidence="1">Threonine-tRNA ligase mitochondrial-like</fullName>
    </submittedName>
</protein>
<dbReference type="GO" id="GO:0016874">
    <property type="term" value="F:ligase activity"/>
    <property type="evidence" value="ECO:0007669"/>
    <property type="project" value="UniProtKB-KW"/>
</dbReference>
<dbReference type="EMBL" id="LXQA010144669">
    <property type="protein sequence ID" value="MCI24989.1"/>
    <property type="molecule type" value="Genomic_DNA"/>
</dbReference>
<comment type="caution">
    <text evidence="1">The sequence shown here is derived from an EMBL/GenBank/DDBJ whole genome shotgun (WGS) entry which is preliminary data.</text>
</comment>
<feature type="non-terminal residue" evidence="1">
    <location>
        <position position="1"/>
    </location>
</feature>
<accession>A0A392QM15</accession>
<sequence length="31" mass="3606">VSVRVRDKADHSVMNIENLLKHFKDEVAAFH</sequence>
<organism evidence="1 2">
    <name type="scientific">Trifolium medium</name>
    <dbReference type="NCBI Taxonomy" id="97028"/>
    <lineage>
        <taxon>Eukaryota</taxon>
        <taxon>Viridiplantae</taxon>
        <taxon>Streptophyta</taxon>
        <taxon>Embryophyta</taxon>
        <taxon>Tracheophyta</taxon>
        <taxon>Spermatophyta</taxon>
        <taxon>Magnoliopsida</taxon>
        <taxon>eudicotyledons</taxon>
        <taxon>Gunneridae</taxon>
        <taxon>Pentapetalae</taxon>
        <taxon>rosids</taxon>
        <taxon>fabids</taxon>
        <taxon>Fabales</taxon>
        <taxon>Fabaceae</taxon>
        <taxon>Papilionoideae</taxon>
        <taxon>50 kb inversion clade</taxon>
        <taxon>NPAAA clade</taxon>
        <taxon>Hologalegina</taxon>
        <taxon>IRL clade</taxon>
        <taxon>Trifolieae</taxon>
        <taxon>Trifolium</taxon>
    </lineage>
</organism>
<keyword evidence="1" id="KW-0436">Ligase</keyword>
<name>A0A392QM15_9FABA</name>
<evidence type="ECO:0000313" key="1">
    <source>
        <dbReference type="EMBL" id="MCI24989.1"/>
    </source>
</evidence>
<evidence type="ECO:0000313" key="2">
    <source>
        <dbReference type="Proteomes" id="UP000265520"/>
    </source>
</evidence>